<evidence type="ECO:0000256" key="1">
    <source>
        <dbReference type="ARBA" id="ARBA00022679"/>
    </source>
</evidence>
<dbReference type="InterPro" id="IPR016181">
    <property type="entry name" value="Acyl_CoA_acyltransferase"/>
</dbReference>
<proteinExistence type="predicted"/>
<feature type="domain" description="N-acetyltransferase" evidence="3">
    <location>
        <begin position="8"/>
        <end position="162"/>
    </location>
</feature>
<dbReference type="PANTHER" id="PTHR10545">
    <property type="entry name" value="DIAMINE N-ACETYLTRANSFERASE"/>
    <property type="match status" value="1"/>
</dbReference>
<dbReference type="InterPro" id="IPR051016">
    <property type="entry name" value="Diverse_Substrate_AcTransf"/>
</dbReference>
<gene>
    <name evidence="4" type="ORF">V6984_15565</name>
</gene>
<dbReference type="Pfam" id="PF00583">
    <property type="entry name" value="Acetyltransf_1"/>
    <property type="match status" value="1"/>
</dbReference>
<keyword evidence="5" id="KW-1185">Reference proteome</keyword>
<accession>A0ABZ3EU43</accession>
<organism evidence="4 5">
    <name type="scientific">Kineothrix sedimenti</name>
    <dbReference type="NCBI Taxonomy" id="3123317"/>
    <lineage>
        <taxon>Bacteria</taxon>
        <taxon>Bacillati</taxon>
        <taxon>Bacillota</taxon>
        <taxon>Clostridia</taxon>
        <taxon>Lachnospirales</taxon>
        <taxon>Lachnospiraceae</taxon>
        <taxon>Kineothrix</taxon>
    </lineage>
</organism>
<reference evidence="4 5" key="1">
    <citation type="submission" date="2024-02" db="EMBL/GenBank/DDBJ databases">
        <title>Bacterial strain from lacustrine sediment.</title>
        <authorList>
            <person name="Petit C."/>
            <person name="Fadhlaoui K."/>
        </authorList>
    </citation>
    <scope>NUCLEOTIDE SEQUENCE [LARGE SCALE GENOMIC DNA]</scope>
    <source>
        <strain evidence="4 5">IPX-CK</strain>
    </source>
</reference>
<dbReference type="RefSeq" id="WP_342756526.1">
    <property type="nucleotide sequence ID" value="NZ_CP146256.1"/>
</dbReference>
<evidence type="ECO:0000259" key="3">
    <source>
        <dbReference type="PROSITE" id="PS51186"/>
    </source>
</evidence>
<name>A0ABZ3EU43_9FIRM</name>
<protein>
    <submittedName>
        <fullName evidence="4">GNAT family N-acetyltransferase</fullName>
    </submittedName>
</protein>
<dbReference type="InterPro" id="IPR000182">
    <property type="entry name" value="GNAT_dom"/>
</dbReference>
<evidence type="ECO:0000313" key="5">
    <source>
        <dbReference type="Proteomes" id="UP001451571"/>
    </source>
</evidence>
<dbReference type="Gene3D" id="3.40.630.30">
    <property type="match status" value="1"/>
</dbReference>
<keyword evidence="1" id="KW-0808">Transferase</keyword>
<evidence type="ECO:0000256" key="2">
    <source>
        <dbReference type="ARBA" id="ARBA00023315"/>
    </source>
</evidence>
<sequence>MNDYKTGFMIRAGEEKDAGLIMSMIRELAVFEGLDHEITATVEDIRKSLFEKTQAEIIIGWLKEEPVAFALYFYNYSTFLGKAGVYLEDLYVREKYRKQGFGKEMLRYLARTAVERRCERLDWLCLDKNAPAIEFYKNLGAHVLDDRRVFRMSGDRLSRFAGV</sequence>
<dbReference type="CDD" id="cd04301">
    <property type="entry name" value="NAT_SF"/>
    <property type="match status" value="1"/>
</dbReference>
<dbReference type="PROSITE" id="PS51186">
    <property type="entry name" value="GNAT"/>
    <property type="match status" value="1"/>
</dbReference>
<dbReference type="SUPFAM" id="SSF55729">
    <property type="entry name" value="Acyl-CoA N-acyltransferases (Nat)"/>
    <property type="match status" value="1"/>
</dbReference>
<evidence type="ECO:0000313" key="4">
    <source>
        <dbReference type="EMBL" id="XAH72913.1"/>
    </source>
</evidence>
<dbReference type="Proteomes" id="UP001451571">
    <property type="component" value="Chromosome"/>
</dbReference>
<keyword evidence="2" id="KW-0012">Acyltransferase</keyword>
<dbReference type="EMBL" id="CP146256">
    <property type="protein sequence ID" value="XAH72913.1"/>
    <property type="molecule type" value="Genomic_DNA"/>
</dbReference>
<dbReference type="PANTHER" id="PTHR10545:SF29">
    <property type="entry name" value="GH14572P-RELATED"/>
    <property type="match status" value="1"/>
</dbReference>